<gene>
    <name evidence="3" type="ORF">CIMIT_11565</name>
    <name evidence="4" type="ORF">SAMEA4535761_02370</name>
</gene>
<feature type="transmembrane region" description="Helical" evidence="1">
    <location>
        <begin position="88"/>
        <end position="110"/>
    </location>
</feature>
<dbReference type="AlphaFoldDB" id="A0A076NM57"/>
<feature type="transmembrane region" description="Helical" evidence="1">
    <location>
        <begin position="139"/>
        <end position="159"/>
    </location>
</feature>
<dbReference type="KEGG" id="cii:CIMIT_11565"/>
<sequence length="161" mass="17856">MKISRALHTLALLVSVVFVLAFTVGKAYISVPGVWDAEAHQIQQIRLDPLVSFEHYRVWWGPWFNLLGNLALFFPVGYLAYRRSVAVTTCFCLLASLSVETAQYLLAAGYSDMDDLIFNTAGGFFGAYAARLHKSPTTVWMFIACAVVILVPYFALGVAPR</sequence>
<keyword evidence="1" id="KW-0472">Membrane</keyword>
<dbReference type="EMBL" id="CP009211">
    <property type="protein sequence ID" value="AIJ34428.1"/>
    <property type="molecule type" value="Genomic_DNA"/>
</dbReference>
<dbReference type="RefSeq" id="WP_038593151.1">
    <property type="nucleotide sequence ID" value="NZ_CP009211.1"/>
</dbReference>
<evidence type="ECO:0000313" key="6">
    <source>
        <dbReference type="Proteomes" id="UP000215374"/>
    </source>
</evidence>
<dbReference type="Proteomes" id="UP000028780">
    <property type="component" value="Chromosome"/>
</dbReference>
<evidence type="ECO:0000259" key="2">
    <source>
        <dbReference type="Pfam" id="PF04892"/>
    </source>
</evidence>
<dbReference type="Pfam" id="PF04892">
    <property type="entry name" value="VanZ"/>
    <property type="match status" value="1"/>
</dbReference>
<organism evidence="3 5">
    <name type="scientific">Corynebacterium imitans</name>
    <dbReference type="NCBI Taxonomy" id="156978"/>
    <lineage>
        <taxon>Bacteria</taxon>
        <taxon>Bacillati</taxon>
        <taxon>Actinomycetota</taxon>
        <taxon>Actinomycetes</taxon>
        <taxon>Mycobacteriales</taxon>
        <taxon>Corynebacteriaceae</taxon>
        <taxon>Corynebacterium</taxon>
    </lineage>
</organism>
<dbReference type="eggNOG" id="COG4767">
    <property type="taxonomic scope" value="Bacteria"/>
</dbReference>
<keyword evidence="1" id="KW-1133">Transmembrane helix</keyword>
<dbReference type="HOGENOM" id="CLU_077618_2_0_11"/>
<name>A0A076NM57_9CORY</name>
<keyword evidence="1" id="KW-0812">Transmembrane</keyword>
<protein>
    <submittedName>
        <fullName evidence="4">Hypothetical membrane protein</fullName>
    </submittedName>
</protein>
<dbReference type="Proteomes" id="UP000215374">
    <property type="component" value="Chromosome 1"/>
</dbReference>
<accession>A0A076NM57</accession>
<keyword evidence="5" id="KW-1185">Reference proteome</keyword>
<dbReference type="EMBL" id="LT906467">
    <property type="protein sequence ID" value="SNV87179.1"/>
    <property type="molecule type" value="Genomic_DNA"/>
</dbReference>
<evidence type="ECO:0000313" key="5">
    <source>
        <dbReference type="Proteomes" id="UP000028780"/>
    </source>
</evidence>
<evidence type="ECO:0000256" key="1">
    <source>
        <dbReference type="SAM" id="Phobius"/>
    </source>
</evidence>
<feature type="domain" description="VanZ-like" evidence="2">
    <location>
        <begin position="14"/>
        <end position="132"/>
    </location>
</feature>
<reference evidence="3 5" key="1">
    <citation type="submission" date="2014-08" db="EMBL/GenBank/DDBJ databases">
        <title>Complete genome sequence of Corynebacterium imitans DSM 44264, isolated from a five-month-old boy with suspected pharyngeal diphtheria.</title>
        <authorList>
            <person name="Mollmann S."/>
            <person name="Albersmeier A."/>
            <person name="Ruckert C."/>
            <person name="Tauch A."/>
        </authorList>
    </citation>
    <scope>NUCLEOTIDE SEQUENCE [LARGE SCALE GENOMIC DNA]</scope>
    <source>
        <strain evidence="3 5">DSM 44264</strain>
    </source>
</reference>
<dbReference type="InterPro" id="IPR006976">
    <property type="entry name" value="VanZ-like"/>
</dbReference>
<evidence type="ECO:0000313" key="4">
    <source>
        <dbReference type="EMBL" id="SNV87179.1"/>
    </source>
</evidence>
<evidence type="ECO:0000313" key="3">
    <source>
        <dbReference type="EMBL" id="AIJ34428.1"/>
    </source>
</evidence>
<proteinExistence type="predicted"/>
<reference evidence="4 6" key="2">
    <citation type="submission" date="2017-06" db="EMBL/GenBank/DDBJ databases">
        <authorList>
            <consortium name="Pathogen Informatics"/>
        </authorList>
    </citation>
    <scope>NUCLEOTIDE SEQUENCE [LARGE SCALE GENOMIC DNA]</scope>
    <source>
        <strain evidence="4 6">NCTC13015</strain>
    </source>
</reference>
<feature type="transmembrane region" description="Helical" evidence="1">
    <location>
        <begin position="63"/>
        <end position="81"/>
    </location>
</feature>
<dbReference type="OrthoDB" id="4822551at2"/>
<dbReference type="STRING" id="156978.CIMIT_11565"/>